<evidence type="ECO:0000313" key="7">
    <source>
        <dbReference type="EMBL" id="MQW39105.1"/>
    </source>
</evidence>
<evidence type="ECO:0000256" key="3">
    <source>
        <dbReference type="ARBA" id="ARBA00022729"/>
    </source>
</evidence>
<dbReference type="InterPro" id="IPR018313">
    <property type="entry name" value="SBP_3_CS"/>
</dbReference>
<feature type="chain" id="PRO_5039334080" evidence="5">
    <location>
        <begin position="19"/>
        <end position="267"/>
    </location>
</feature>
<evidence type="ECO:0000256" key="2">
    <source>
        <dbReference type="ARBA" id="ARBA00010333"/>
    </source>
</evidence>
<comment type="similarity">
    <text evidence="2 4">Belongs to the bacterial solute-binding protein 3 family.</text>
</comment>
<proteinExistence type="inferred from homology"/>
<dbReference type="Gene3D" id="3.40.190.10">
    <property type="entry name" value="Periplasmic binding protein-like II"/>
    <property type="match status" value="2"/>
</dbReference>
<evidence type="ECO:0000256" key="4">
    <source>
        <dbReference type="RuleBase" id="RU003744"/>
    </source>
</evidence>
<dbReference type="GO" id="GO:0030313">
    <property type="term" value="C:cell envelope"/>
    <property type="evidence" value="ECO:0007669"/>
    <property type="project" value="UniProtKB-SubCell"/>
</dbReference>
<dbReference type="AlphaFoldDB" id="A0A7X1Z9Q3"/>
<comment type="caution">
    <text evidence="7">The sequence shown here is derived from an EMBL/GenBank/DDBJ whole genome shotgun (WGS) entry which is preliminary data.</text>
</comment>
<dbReference type="OrthoDB" id="9774451at2"/>
<reference evidence="7 8" key="1">
    <citation type="submission" date="2019-10" db="EMBL/GenBank/DDBJ databases">
        <authorList>
            <person name="Dong K."/>
        </authorList>
    </citation>
    <scope>NUCLEOTIDE SEQUENCE [LARGE SCALE GENOMIC DNA]</scope>
    <source>
        <strain evidence="7 8">DSM 28960</strain>
    </source>
</reference>
<evidence type="ECO:0000313" key="8">
    <source>
        <dbReference type="Proteomes" id="UP000439550"/>
    </source>
</evidence>
<dbReference type="SMART" id="SM00062">
    <property type="entry name" value="PBPb"/>
    <property type="match status" value="1"/>
</dbReference>
<dbReference type="PROSITE" id="PS51257">
    <property type="entry name" value="PROKAR_LIPOPROTEIN"/>
    <property type="match status" value="1"/>
</dbReference>
<dbReference type="PANTHER" id="PTHR35936">
    <property type="entry name" value="MEMBRANE-BOUND LYTIC MUREIN TRANSGLYCOSYLASE F"/>
    <property type="match status" value="1"/>
</dbReference>
<dbReference type="InterPro" id="IPR001638">
    <property type="entry name" value="Solute-binding_3/MltF_N"/>
</dbReference>
<protein>
    <submittedName>
        <fullName evidence="7">Transporter substrate-binding domain-containing protein</fullName>
    </submittedName>
</protein>
<feature type="domain" description="Solute-binding protein family 3/N-terminal" evidence="6">
    <location>
        <begin position="36"/>
        <end position="263"/>
    </location>
</feature>
<evidence type="ECO:0000259" key="6">
    <source>
        <dbReference type="SMART" id="SM00062"/>
    </source>
</evidence>
<sequence length="267" mass="28228">MKKMMLALVGLVAVASLAACGNAQGTSIKKIQDKGTLTLAVSPDYPPFEYQTIKNGKNTVVGIDIDLANAIAKKLNVKLKISTMDFNNVLTTLSQGKADLAISGISATTDRKKTFDFSNVYYDATNEIVVKKSELAKYTNLSDFKGAKLAAQKGSTQEKAVTSQITGSTLVSLAATGDEINEVKGGMVNGAVLEDMIAKSYVSANPDLAIAQVKIPNLKSNPGMAVAITKGSSALQSKINSVIKSLQSSGELEQIIQKNYAESQKVK</sequence>
<keyword evidence="3 5" id="KW-0732">Signal</keyword>
<evidence type="ECO:0000256" key="5">
    <source>
        <dbReference type="SAM" id="SignalP"/>
    </source>
</evidence>
<dbReference type="EMBL" id="WITJ01000004">
    <property type="protein sequence ID" value="MQW39105.1"/>
    <property type="molecule type" value="Genomic_DNA"/>
</dbReference>
<dbReference type="PANTHER" id="PTHR35936:SF17">
    <property type="entry name" value="ARGININE-BINDING EXTRACELLULAR PROTEIN ARTP"/>
    <property type="match status" value="1"/>
</dbReference>
<feature type="signal peptide" evidence="5">
    <location>
        <begin position="1"/>
        <end position="18"/>
    </location>
</feature>
<evidence type="ECO:0000256" key="1">
    <source>
        <dbReference type="ARBA" id="ARBA00004196"/>
    </source>
</evidence>
<gene>
    <name evidence="7" type="ORF">GHI93_03945</name>
</gene>
<dbReference type="PROSITE" id="PS01039">
    <property type="entry name" value="SBP_BACTERIAL_3"/>
    <property type="match status" value="1"/>
</dbReference>
<organism evidence="7 8">
    <name type="scientific">Lactococcus hircilactis</name>
    <dbReference type="NCBI Taxonomy" id="1494462"/>
    <lineage>
        <taxon>Bacteria</taxon>
        <taxon>Bacillati</taxon>
        <taxon>Bacillota</taxon>
        <taxon>Bacilli</taxon>
        <taxon>Lactobacillales</taxon>
        <taxon>Streptococcaceae</taxon>
        <taxon>Lactococcus</taxon>
    </lineage>
</organism>
<accession>A0A7X1Z9Q3</accession>
<dbReference type="Proteomes" id="UP000439550">
    <property type="component" value="Unassembled WGS sequence"/>
</dbReference>
<dbReference type="Pfam" id="PF00497">
    <property type="entry name" value="SBP_bac_3"/>
    <property type="match status" value="1"/>
</dbReference>
<comment type="subcellular location">
    <subcellularLocation>
        <location evidence="1">Cell envelope</location>
    </subcellularLocation>
</comment>
<name>A0A7X1Z9Q3_9LACT</name>
<dbReference type="SUPFAM" id="SSF53850">
    <property type="entry name" value="Periplasmic binding protein-like II"/>
    <property type="match status" value="1"/>
</dbReference>
<keyword evidence="8" id="KW-1185">Reference proteome</keyword>